<accession>A0A6V8MGC6</accession>
<dbReference type="PANTHER" id="PTHR47099:SF1">
    <property type="entry name" value="METHYLCOBAMIDE:COM METHYLTRANSFERASE MTBA"/>
    <property type="match status" value="1"/>
</dbReference>
<dbReference type="Pfam" id="PF01208">
    <property type="entry name" value="URO-D"/>
    <property type="match status" value="1"/>
</dbReference>
<dbReference type="EMBL" id="BLXX01000003">
    <property type="protein sequence ID" value="GFO59002.1"/>
    <property type="molecule type" value="Genomic_DNA"/>
</dbReference>
<keyword evidence="2" id="KW-0808">Transferase</keyword>
<dbReference type="InterPro" id="IPR052024">
    <property type="entry name" value="Methanogen_methyltrans"/>
</dbReference>
<gene>
    <name evidence="2" type="ORF">GMST_13270</name>
</gene>
<dbReference type="CDD" id="cd03465">
    <property type="entry name" value="URO-D_like"/>
    <property type="match status" value="1"/>
</dbReference>
<dbReference type="SUPFAM" id="SSF51726">
    <property type="entry name" value="UROD/MetE-like"/>
    <property type="match status" value="1"/>
</dbReference>
<name>A0A6V8MGC6_9BACT</name>
<evidence type="ECO:0000313" key="3">
    <source>
        <dbReference type="Proteomes" id="UP000556026"/>
    </source>
</evidence>
<dbReference type="InterPro" id="IPR000257">
    <property type="entry name" value="Uroporphyrinogen_deCOase"/>
</dbReference>
<reference evidence="3" key="1">
    <citation type="submission" date="2020-06" db="EMBL/GenBank/DDBJ databases">
        <title>Draft genomic sequence of Geomonas sp. Red330.</title>
        <authorList>
            <person name="Itoh H."/>
            <person name="Zhenxing X."/>
            <person name="Ushijima N."/>
            <person name="Masuda Y."/>
            <person name="Shiratori Y."/>
            <person name="Senoo K."/>
        </authorList>
    </citation>
    <scope>NUCLEOTIDE SEQUENCE [LARGE SCALE GENOMIC DNA]</scope>
    <source>
        <strain evidence="3">Red330</strain>
    </source>
</reference>
<dbReference type="RefSeq" id="WP_183353852.1">
    <property type="nucleotide sequence ID" value="NZ_BLXX01000003.1"/>
</dbReference>
<dbReference type="PANTHER" id="PTHR47099">
    <property type="entry name" value="METHYLCOBAMIDE:COM METHYLTRANSFERASE MTBA"/>
    <property type="match status" value="1"/>
</dbReference>
<comment type="caution">
    <text evidence="2">The sequence shown here is derived from an EMBL/GenBank/DDBJ whole genome shotgun (WGS) entry which is preliminary data.</text>
</comment>
<feature type="domain" description="Uroporphyrinogen decarboxylase (URO-D)" evidence="1">
    <location>
        <begin position="6"/>
        <end position="338"/>
    </location>
</feature>
<evidence type="ECO:0000313" key="2">
    <source>
        <dbReference type="EMBL" id="GFO59002.1"/>
    </source>
</evidence>
<sequence length="351" mass="37632">MIEMTPLERVLCTLGHREPDRVPFFLLLTMHGARELGVGIREYYHSPELVVEAQLRLRKRYGHDCLYGFLYAAVESEAWGGETAFREDGPPNAAAPCITAIASIPGLAPPRIEGAPGLMRVLAVLAGLKARSQGSVPIIGTVMSPFSLPVLQLGFENYLELIYLHRELFWELMRLNTEFCVAWANAQLAAGANAICYFDPLSSPEITPASDYLQLGGAVARATLPRIKGPTATHLASGRVGTLLDQVAGTGTAAIGVSAREDLAELKAALAGRLAILGNLNGLEMGGWSPREAELQVRRAIAAGAPGGGFILADNHGEIPWQVPETVLEAISETVRRYGSYPIAKEVSPDA</sequence>
<evidence type="ECO:0000259" key="1">
    <source>
        <dbReference type="Pfam" id="PF01208"/>
    </source>
</evidence>
<proteinExistence type="predicted"/>
<dbReference type="GO" id="GO:0006779">
    <property type="term" value="P:porphyrin-containing compound biosynthetic process"/>
    <property type="evidence" value="ECO:0007669"/>
    <property type="project" value="InterPro"/>
</dbReference>
<keyword evidence="3" id="KW-1185">Reference proteome</keyword>
<protein>
    <submittedName>
        <fullName evidence="2">Methylcobamide--CoM methyltransferase</fullName>
    </submittedName>
</protein>
<dbReference type="GO" id="GO:0008168">
    <property type="term" value="F:methyltransferase activity"/>
    <property type="evidence" value="ECO:0007669"/>
    <property type="project" value="UniProtKB-KW"/>
</dbReference>
<organism evidence="2 3">
    <name type="scientific">Geomonas silvestris</name>
    <dbReference type="NCBI Taxonomy" id="2740184"/>
    <lineage>
        <taxon>Bacteria</taxon>
        <taxon>Pseudomonadati</taxon>
        <taxon>Thermodesulfobacteriota</taxon>
        <taxon>Desulfuromonadia</taxon>
        <taxon>Geobacterales</taxon>
        <taxon>Geobacteraceae</taxon>
        <taxon>Geomonas</taxon>
    </lineage>
</organism>
<dbReference type="GO" id="GO:0004853">
    <property type="term" value="F:uroporphyrinogen decarboxylase activity"/>
    <property type="evidence" value="ECO:0007669"/>
    <property type="project" value="InterPro"/>
</dbReference>
<dbReference type="GO" id="GO:0032259">
    <property type="term" value="P:methylation"/>
    <property type="evidence" value="ECO:0007669"/>
    <property type="project" value="UniProtKB-KW"/>
</dbReference>
<dbReference type="Proteomes" id="UP000556026">
    <property type="component" value="Unassembled WGS sequence"/>
</dbReference>
<dbReference type="Gene3D" id="3.20.20.210">
    <property type="match status" value="1"/>
</dbReference>
<keyword evidence="2" id="KW-0489">Methyltransferase</keyword>
<dbReference type="InterPro" id="IPR038071">
    <property type="entry name" value="UROD/MetE-like_sf"/>
</dbReference>
<dbReference type="AlphaFoldDB" id="A0A6V8MGC6"/>